<evidence type="ECO:0000256" key="1">
    <source>
        <dbReference type="SAM" id="Phobius"/>
    </source>
</evidence>
<keyword evidence="3" id="KW-1185">Reference proteome</keyword>
<feature type="transmembrane region" description="Helical" evidence="1">
    <location>
        <begin position="71"/>
        <end position="96"/>
    </location>
</feature>
<comment type="caution">
    <text evidence="2">The sequence shown here is derived from an EMBL/GenBank/DDBJ whole genome shotgun (WGS) entry which is preliminary data.</text>
</comment>
<keyword evidence="1" id="KW-0472">Membrane</keyword>
<reference evidence="2 3" key="1">
    <citation type="submission" date="2016-01" db="EMBL/GenBank/DDBJ databases">
        <title>High potential of lignocellulose degradation of a new Verrucomicrobia species.</title>
        <authorList>
            <person name="Wang Y."/>
            <person name="Shi Y."/>
            <person name="Qiu Z."/>
            <person name="Liu S."/>
            <person name="Yang H."/>
        </authorList>
    </citation>
    <scope>NUCLEOTIDE SEQUENCE [LARGE SCALE GENOMIC DNA]</scope>
    <source>
        <strain evidence="2 3">TSB47</strain>
    </source>
</reference>
<keyword evidence="1" id="KW-0812">Transmembrane</keyword>
<dbReference type="EMBL" id="LRRQ01000053">
    <property type="protein sequence ID" value="OAM90632.1"/>
    <property type="molecule type" value="Genomic_DNA"/>
</dbReference>
<dbReference type="InterPro" id="IPR021215">
    <property type="entry name" value="DUF2752"/>
</dbReference>
<sequence length="140" mass="14966">MKPKLKFGLPPWRLAAVLGLAALAAGVLWIRHAGREPRAWYPPCPLHATTGVLCPGCGSARTLHDLAHGDIMAAAGHNILIVALAPLLAGWAAWALWRGLAQNLPPPSAPPHTAKITLVVVVVFTVARNLPWWPWTLLAP</sequence>
<dbReference type="STRING" id="1184151.AW736_06810"/>
<accession>A0A178IL66</accession>
<dbReference type="Pfam" id="PF10825">
    <property type="entry name" value="DUF2752"/>
    <property type="match status" value="1"/>
</dbReference>
<name>A0A178IL66_9BACT</name>
<evidence type="ECO:0000313" key="2">
    <source>
        <dbReference type="EMBL" id="OAM90632.1"/>
    </source>
</evidence>
<feature type="transmembrane region" description="Helical" evidence="1">
    <location>
        <begin position="116"/>
        <end position="135"/>
    </location>
</feature>
<dbReference type="Proteomes" id="UP000078486">
    <property type="component" value="Unassembled WGS sequence"/>
</dbReference>
<evidence type="ECO:0000313" key="3">
    <source>
        <dbReference type="Proteomes" id="UP000078486"/>
    </source>
</evidence>
<dbReference type="AlphaFoldDB" id="A0A178IL66"/>
<proteinExistence type="predicted"/>
<keyword evidence="1" id="KW-1133">Transmembrane helix</keyword>
<feature type="transmembrane region" description="Helical" evidence="1">
    <location>
        <begin position="12"/>
        <end position="30"/>
    </location>
</feature>
<gene>
    <name evidence="2" type="ORF">AW736_06810</name>
</gene>
<dbReference type="OrthoDB" id="9815897at2"/>
<evidence type="ECO:0008006" key="4">
    <source>
        <dbReference type="Google" id="ProtNLM"/>
    </source>
</evidence>
<protein>
    <recommendedName>
        <fullName evidence="4">DUF2752 domain-containing protein</fullName>
    </recommendedName>
</protein>
<organism evidence="2 3">
    <name type="scientific">Termitidicoccus mucosus</name>
    <dbReference type="NCBI Taxonomy" id="1184151"/>
    <lineage>
        <taxon>Bacteria</taxon>
        <taxon>Pseudomonadati</taxon>
        <taxon>Verrucomicrobiota</taxon>
        <taxon>Opitutia</taxon>
        <taxon>Opitutales</taxon>
        <taxon>Opitutaceae</taxon>
        <taxon>Termitidicoccus</taxon>
    </lineage>
</organism>
<dbReference type="RefSeq" id="WP_068769434.1">
    <property type="nucleotide sequence ID" value="NZ_CP109796.1"/>
</dbReference>